<keyword evidence="3" id="KW-1185">Reference proteome</keyword>
<dbReference type="Gene3D" id="2.60.40.1190">
    <property type="match status" value="1"/>
</dbReference>
<evidence type="ECO:0000313" key="2">
    <source>
        <dbReference type="EMBL" id="OAA50571.1"/>
    </source>
</evidence>
<dbReference type="AlphaFoldDB" id="A0A167JPL4"/>
<proteinExistence type="predicted"/>
<feature type="chain" id="PRO_5007889018" evidence="1">
    <location>
        <begin position="17"/>
        <end position="232"/>
    </location>
</feature>
<evidence type="ECO:0000313" key="3">
    <source>
        <dbReference type="Proteomes" id="UP000243498"/>
    </source>
</evidence>
<gene>
    <name evidence="2" type="ORF">NOR_01021</name>
</gene>
<dbReference type="CDD" id="cd09620">
    <property type="entry name" value="CBM9_like_3"/>
    <property type="match status" value="1"/>
</dbReference>
<sequence length="232" mass="25715">MARLVLIAALASFVLANANPSNCDPEVPSVTVPACSHGVGTIKYDKTVPDLKPFPRTQADLCYTDTHLDIKFTAHEEVNFYSNSSQGINGDIWEYEVMEAFIYKGTDNPQTYLEFEVSPNNVTYQAFVYNPSKVRADGAPFDHLFVPDPAADGFSAVTKLNKPENLWVSDVKIPLGLFNIDSGSARGTQWRMNFFRTVVSPETYPDQGLGAWSVPNKASFHITPYFGKVTFV</sequence>
<dbReference type="SUPFAM" id="SSF49344">
    <property type="entry name" value="CBD9-like"/>
    <property type="match status" value="1"/>
</dbReference>
<accession>A0A167JPL4</accession>
<name>A0A167JPL4_METRR</name>
<dbReference type="STRING" id="1081105.A0A167JPL4"/>
<protein>
    <submittedName>
        <fullName evidence="2">Carbohydrate-binding domain, family 9-like, subgroup</fullName>
    </submittedName>
</protein>
<dbReference type="OMA" id="YNPSKNR"/>
<keyword evidence="1" id="KW-0732">Signal</keyword>
<organism evidence="2 3">
    <name type="scientific">Metarhizium rileyi (strain RCEF 4871)</name>
    <name type="common">Nomuraea rileyi</name>
    <dbReference type="NCBI Taxonomy" id="1649241"/>
    <lineage>
        <taxon>Eukaryota</taxon>
        <taxon>Fungi</taxon>
        <taxon>Dikarya</taxon>
        <taxon>Ascomycota</taxon>
        <taxon>Pezizomycotina</taxon>
        <taxon>Sordariomycetes</taxon>
        <taxon>Hypocreomycetidae</taxon>
        <taxon>Hypocreales</taxon>
        <taxon>Clavicipitaceae</taxon>
        <taxon>Metarhizium</taxon>
    </lineage>
</organism>
<comment type="caution">
    <text evidence="2">The sequence shown here is derived from an EMBL/GenBank/DDBJ whole genome shotgun (WGS) entry which is preliminary data.</text>
</comment>
<evidence type="ECO:0000256" key="1">
    <source>
        <dbReference type="SAM" id="SignalP"/>
    </source>
</evidence>
<feature type="signal peptide" evidence="1">
    <location>
        <begin position="1"/>
        <end position="16"/>
    </location>
</feature>
<dbReference type="EMBL" id="AZHC01000002">
    <property type="protein sequence ID" value="OAA50571.1"/>
    <property type="molecule type" value="Genomic_DNA"/>
</dbReference>
<dbReference type="OrthoDB" id="61321at2759"/>
<dbReference type="Proteomes" id="UP000243498">
    <property type="component" value="Unassembled WGS sequence"/>
</dbReference>
<reference evidence="2 3" key="1">
    <citation type="journal article" date="2016" name="Genome Biol. Evol.">
        <title>Divergent and convergent evolution of fungal pathogenicity.</title>
        <authorList>
            <person name="Shang Y."/>
            <person name="Xiao G."/>
            <person name="Zheng P."/>
            <person name="Cen K."/>
            <person name="Zhan S."/>
            <person name="Wang C."/>
        </authorList>
    </citation>
    <scope>NUCLEOTIDE SEQUENCE [LARGE SCALE GENOMIC DNA]</scope>
    <source>
        <strain evidence="2 3">RCEF 4871</strain>
    </source>
</reference>